<evidence type="ECO:0000313" key="1">
    <source>
        <dbReference type="EMBL" id="QIE57010.1"/>
    </source>
</evidence>
<dbReference type="KEGG" id="hdh:G5B40_17135"/>
<evidence type="ECO:0000313" key="2">
    <source>
        <dbReference type="Proteomes" id="UP000503336"/>
    </source>
</evidence>
<protein>
    <submittedName>
        <fullName evidence="1">Uncharacterized protein</fullName>
    </submittedName>
</protein>
<proteinExistence type="predicted"/>
<name>A0A7L5BXA3_9RHOB</name>
<keyword evidence="2" id="KW-1185">Reference proteome</keyword>
<dbReference type="RefSeq" id="WP_165101152.1">
    <property type="nucleotide sequence ID" value="NZ_CP049056.1"/>
</dbReference>
<sequence>MIREIERDEVLAVCSNSLGVPIDPSGPVPDEALAALVRRAAGINCPCSRSTLRASIAESLQYLDEDGESLPERLDRTIEGLIVSGDLLELNDVSTGDVDVKGTWVFAAPPAFVVRPEGSCYLLGVVPDQDSFLPDSISSRVTAQGCTRLLKPETGEDIAGMLSSHGLQNLSSEAWLRSPKAQSPEEYLPNLEIRLKGQGRSGAIAELQVIDHDATVRYYKGRWTAPGKRSGIYVGRRPQMYGAPLWCMVELEHGEPQRLLDLPLPRSHWRGCDEAWRAQIAFDRKNEHPQEFRTVPKDGGLRFDFFSPIPKWAERRLMVFGQPLPAEKCLFSYLLPKSEADEEIAFLRDTVWLEHIDE</sequence>
<organism evidence="1 2">
    <name type="scientific">Pikeienuella piscinae</name>
    <dbReference type="NCBI Taxonomy" id="2748098"/>
    <lineage>
        <taxon>Bacteria</taxon>
        <taxon>Pseudomonadati</taxon>
        <taxon>Pseudomonadota</taxon>
        <taxon>Alphaproteobacteria</taxon>
        <taxon>Rhodobacterales</taxon>
        <taxon>Paracoccaceae</taxon>
        <taxon>Pikeienuella</taxon>
    </lineage>
</organism>
<reference evidence="1 2" key="1">
    <citation type="submission" date="2020-02" db="EMBL/GenBank/DDBJ databases">
        <title>complete genome sequence of Rhodobacteraceae bacterium.</title>
        <authorList>
            <person name="Park J."/>
            <person name="Kim Y.-S."/>
            <person name="Kim K.-H."/>
        </authorList>
    </citation>
    <scope>NUCLEOTIDE SEQUENCE [LARGE SCALE GENOMIC DNA]</scope>
    <source>
        <strain evidence="1 2">RR4-56</strain>
    </source>
</reference>
<dbReference type="Proteomes" id="UP000503336">
    <property type="component" value="Chromosome"/>
</dbReference>
<gene>
    <name evidence="1" type="ORF">G5B40_17135</name>
</gene>
<dbReference type="AlphaFoldDB" id="A0A7L5BXA3"/>
<accession>A0A7L5BXA3</accession>
<dbReference type="EMBL" id="CP049056">
    <property type="protein sequence ID" value="QIE57010.1"/>
    <property type="molecule type" value="Genomic_DNA"/>
</dbReference>